<sequence>MDSQDFDELYYQYSNKVYSYIFLLVRSKEVSEEITQDTFYKVYINFNSLQNDASIYPWLIKIARNNVYDYFRKQKTKRLLKLKLFNSPDLNEVELPPDILIKEEKTRMLYEAIGKLPIKSQEILILRKIKGFSIKEVASILNVNEDKVKNTTKRAIESLKKEYLKGGDWDEFTRIG</sequence>
<evidence type="ECO:0000313" key="1">
    <source>
        <dbReference type="EMBL" id="MEQ2527279.1"/>
    </source>
</evidence>
<gene>
    <name evidence="1" type="ORF">WMO40_11240</name>
</gene>
<keyword evidence="2" id="KW-1185">Reference proteome</keyword>
<name>A0ACC6SBA0_9BACI</name>
<dbReference type="Proteomes" id="UP001439875">
    <property type="component" value="Unassembled WGS sequence"/>
</dbReference>
<protein>
    <submittedName>
        <fullName evidence="1">RNA polymerase sigma factor</fullName>
    </submittedName>
</protein>
<dbReference type="EMBL" id="JBBMEW010000008">
    <property type="protein sequence ID" value="MEQ2527279.1"/>
    <property type="molecule type" value="Genomic_DNA"/>
</dbReference>
<organism evidence="1 2">
    <name type="scientific">Robertmurraya yapensis</name>
    <name type="common">ex Hitch et al 2024</name>
    <dbReference type="NCBI Taxonomy" id="3133160"/>
    <lineage>
        <taxon>Bacteria</taxon>
        <taxon>Bacillati</taxon>
        <taxon>Bacillota</taxon>
        <taxon>Bacilli</taxon>
        <taxon>Bacillales</taxon>
        <taxon>Bacillaceae</taxon>
        <taxon>Robertmurraya</taxon>
    </lineage>
</organism>
<accession>A0ACC6SBA0</accession>
<evidence type="ECO:0000313" key="2">
    <source>
        <dbReference type="Proteomes" id="UP001439875"/>
    </source>
</evidence>
<comment type="caution">
    <text evidence="1">The sequence shown here is derived from an EMBL/GenBank/DDBJ whole genome shotgun (WGS) entry which is preliminary data.</text>
</comment>
<reference evidence="1" key="1">
    <citation type="submission" date="2024-03" db="EMBL/GenBank/DDBJ databases">
        <title>Human intestinal bacterial collection.</title>
        <authorList>
            <person name="Pauvert C."/>
            <person name="Hitch T.C.A."/>
            <person name="Clavel T."/>
        </authorList>
    </citation>
    <scope>NUCLEOTIDE SEQUENCE</scope>
    <source>
        <strain evidence="1">CLA-AA-H227</strain>
    </source>
</reference>
<proteinExistence type="predicted"/>